<reference evidence="1 2" key="1">
    <citation type="journal article" date="2020" name="Cell">
        <title>Large-Scale Comparative Analyses of Tick Genomes Elucidate Their Genetic Diversity and Vector Capacities.</title>
        <authorList>
            <consortium name="Tick Genome and Microbiome Consortium (TIGMIC)"/>
            <person name="Jia N."/>
            <person name="Wang J."/>
            <person name="Shi W."/>
            <person name="Du L."/>
            <person name="Sun Y."/>
            <person name="Zhan W."/>
            <person name="Jiang J.F."/>
            <person name="Wang Q."/>
            <person name="Zhang B."/>
            <person name="Ji P."/>
            <person name="Bell-Sakyi L."/>
            <person name="Cui X.M."/>
            <person name="Yuan T.T."/>
            <person name="Jiang B.G."/>
            <person name="Yang W.F."/>
            <person name="Lam T.T."/>
            <person name="Chang Q.C."/>
            <person name="Ding S.J."/>
            <person name="Wang X.J."/>
            <person name="Zhu J.G."/>
            <person name="Ruan X.D."/>
            <person name="Zhao L."/>
            <person name="Wei J.T."/>
            <person name="Ye R.Z."/>
            <person name="Que T.C."/>
            <person name="Du C.H."/>
            <person name="Zhou Y.H."/>
            <person name="Cheng J.X."/>
            <person name="Dai P.F."/>
            <person name="Guo W.B."/>
            <person name="Han X.H."/>
            <person name="Huang E.J."/>
            <person name="Li L.F."/>
            <person name="Wei W."/>
            <person name="Gao Y.C."/>
            <person name="Liu J.Z."/>
            <person name="Shao H.Z."/>
            <person name="Wang X."/>
            <person name="Wang C.C."/>
            <person name="Yang T.C."/>
            <person name="Huo Q.B."/>
            <person name="Li W."/>
            <person name="Chen H.Y."/>
            <person name="Chen S.E."/>
            <person name="Zhou L.G."/>
            <person name="Ni X.B."/>
            <person name="Tian J.H."/>
            <person name="Sheng Y."/>
            <person name="Liu T."/>
            <person name="Pan Y.S."/>
            <person name="Xia L.Y."/>
            <person name="Li J."/>
            <person name="Zhao F."/>
            <person name="Cao W.C."/>
        </authorList>
    </citation>
    <scope>NUCLEOTIDE SEQUENCE [LARGE SCALE GENOMIC DNA]</scope>
    <source>
        <strain evidence="1">HaeL-2018</strain>
    </source>
</reference>
<keyword evidence="2" id="KW-1185">Reference proteome</keyword>
<dbReference type="InterPro" id="IPR036691">
    <property type="entry name" value="Endo/exonu/phosph_ase_sf"/>
</dbReference>
<dbReference type="SUPFAM" id="SSF56219">
    <property type="entry name" value="DNase I-like"/>
    <property type="match status" value="1"/>
</dbReference>
<proteinExistence type="predicted"/>
<organism evidence="1 2">
    <name type="scientific">Haemaphysalis longicornis</name>
    <name type="common">Bush tick</name>
    <dbReference type="NCBI Taxonomy" id="44386"/>
    <lineage>
        <taxon>Eukaryota</taxon>
        <taxon>Metazoa</taxon>
        <taxon>Ecdysozoa</taxon>
        <taxon>Arthropoda</taxon>
        <taxon>Chelicerata</taxon>
        <taxon>Arachnida</taxon>
        <taxon>Acari</taxon>
        <taxon>Parasitiformes</taxon>
        <taxon>Ixodida</taxon>
        <taxon>Ixodoidea</taxon>
        <taxon>Ixodidae</taxon>
        <taxon>Haemaphysalinae</taxon>
        <taxon>Haemaphysalis</taxon>
    </lineage>
</organism>
<accession>A0A9J6GBS7</accession>
<dbReference type="Gene3D" id="3.60.10.10">
    <property type="entry name" value="Endonuclease/exonuclease/phosphatase"/>
    <property type="match status" value="1"/>
</dbReference>
<dbReference type="OrthoDB" id="8069600at2759"/>
<dbReference type="EMBL" id="JABSTR010000005">
    <property type="protein sequence ID" value="KAH9371856.1"/>
    <property type="molecule type" value="Genomic_DNA"/>
</dbReference>
<dbReference type="AlphaFoldDB" id="A0A9J6GBS7"/>
<dbReference type="VEuPathDB" id="VectorBase:HLOH_057100"/>
<comment type="caution">
    <text evidence="1">The sequence shown here is derived from an EMBL/GenBank/DDBJ whole genome shotgun (WGS) entry which is preliminary data.</text>
</comment>
<protein>
    <submittedName>
        <fullName evidence="1">Uncharacterized protein</fullName>
    </submittedName>
</protein>
<dbReference type="Proteomes" id="UP000821853">
    <property type="component" value="Chromosome 3"/>
</dbReference>
<sequence length="109" mass="12164">MDIPLVNCPSVKNKADDLTSLLSSLNTDIVLGCESWLEESISNSEVFPLEYEAYLKDRNSRGGGVFILVKKTIPSFPIDLSNKQRISMVRGRASEWRKPYDSSVLSPAQ</sequence>
<name>A0A9J6GBS7_HAELO</name>
<evidence type="ECO:0000313" key="1">
    <source>
        <dbReference type="EMBL" id="KAH9371856.1"/>
    </source>
</evidence>
<evidence type="ECO:0000313" key="2">
    <source>
        <dbReference type="Proteomes" id="UP000821853"/>
    </source>
</evidence>
<gene>
    <name evidence="1" type="ORF">HPB48_010742</name>
</gene>